<evidence type="ECO:0000313" key="1">
    <source>
        <dbReference type="EMBL" id="KMQ86811.1"/>
    </source>
</evidence>
<dbReference type="Proteomes" id="UP000036403">
    <property type="component" value="Unassembled WGS sequence"/>
</dbReference>
<sequence length="73" mass="8618">MGLLGGTEERVMREKERKGRIEMEEDVNWEEVKKVIESLKINKAVGKDGIPNEVWKYGGEKLEKWVWEICKRV</sequence>
<organism evidence="2 3">
    <name type="scientific">Lasius niger</name>
    <name type="common">Black garden ant</name>
    <dbReference type="NCBI Taxonomy" id="67767"/>
    <lineage>
        <taxon>Eukaryota</taxon>
        <taxon>Metazoa</taxon>
        <taxon>Ecdysozoa</taxon>
        <taxon>Arthropoda</taxon>
        <taxon>Hexapoda</taxon>
        <taxon>Insecta</taxon>
        <taxon>Pterygota</taxon>
        <taxon>Neoptera</taxon>
        <taxon>Endopterygota</taxon>
        <taxon>Hymenoptera</taxon>
        <taxon>Apocrita</taxon>
        <taxon>Aculeata</taxon>
        <taxon>Formicoidea</taxon>
        <taxon>Formicidae</taxon>
        <taxon>Formicinae</taxon>
        <taxon>Lasius</taxon>
        <taxon>Lasius</taxon>
    </lineage>
</organism>
<dbReference type="PaxDb" id="67767-A0A0J7K9D4"/>
<evidence type="ECO:0000313" key="3">
    <source>
        <dbReference type="Proteomes" id="UP000036403"/>
    </source>
</evidence>
<dbReference type="GO" id="GO:0003964">
    <property type="term" value="F:RNA-directed DNA polymerase activity"/>
    <property type="evidence" value="ECO:0007669"/>
    <property type="project" value="UniProtKB-KW"/>
</dbReference>
<keyword evidence="2" id="KW-0548">Nucleotidyltransferase</keyword>
<keyword evidence="2" id="KW-0808">Transferase</keyword>
<proteinExistence type="predicted"/>
<keyword evidence="3" id="KW-1185">Reference proteome</keyword>
<evidence type="ECO:0000313" key="2">
    <source>
        <dbReference type="EMBL" id="KMQ86831.1"/>
    </source>
</evidence>
<reference evidence="2 3" key="1">
    <citation type="submission" date="2015-04" db="EMBL/GenBank/DDBJ databases">
        <title>Lasius niger genome sequencing.</title>
        <authorList>
            <person name="Konorov E.A."/>
            <person name="Nikitin M.A."/>
            <person name="Kirill M.V."/>
            <person name="Chang P."/>
        </authorList>
    </citation>
    <scope>NUCLEOTIDE SEQUENCE [LARGE SCALE GENOMIC DNA]</scope>
    <source>
        <tissue evidence="2">Whole</tissue>
    </source>
</reference>
<name>A0A0J7K9D4_LASNI</name>
<protein>
    <submittedName>
        <fullName evidence="2">Rna-directed dna polymerase from mobile element jockey-like protein</fullName>
    </submittedName>
</protein>
<gene>
    <name evidence="2" type="ORF">RF55_14088</name>
    <name evidence="1" type="ORF">RF55_14110</name>
</gene>
<dbReference type="EMBL" id="LBMM01011472">
    <property type="protein sequence ID" value="KMQ86811.1"/>
    <property type="molecule type" value="Genomic_DNA"/>
</dbReference>
<keyword evidence="2" id="KW-0695">RNA-directed DNA polymerase</keyword>
<dbReference type="EMBL" id="LBMM01011453">
    <property type="protein sequence ID" value="KMQ86831.1"/>
    <property type="molecule type" value="Genomic_DNA"/>
</dbReference>
<comment type="caution">
    <text evidence="2">The sequence shown here is derived from an EMBL/GenBank/DDBJ whole genome shotgun (WGS) entry which is preliminary data.</text>
</comment>
<dbReference type="OrthoDB" id="7697103at2759"/>
<accession>A0A0J7K9D4</accession>
<dbReference type="AlphaFoldDB" id="A0A0J7K9D4"/>